<evidence type="ECO:0000313" key="1">
    <source>
        <dbReference type="EMBL" id="KAF1972685.1"/>
    </source>
</evidence>
<accession>A0A6A5V6D3</accession>
<reference evidence="1" key="1">
    <citation type="journal article" date="2020" name="Stud. Mycol.">
        <title>101 Dothideomycetes genomes: a test case for predicting lifestyles and emergence of pathogens.</title>
        <authorList>
            <person name="Haridas S."/>
            <person name="Albert R."/>
            <person name="Binder M."/>
            <person name="Bloem J."/>
            <person name="Labutti K."/>
            <person name="Salamov A."/>
            <person name="Andreopoulos B."/>
            <person name="Baker S."/>
            <person name="Barry K."/>
            <person name="Bills G."/>
            <person name="Bluhm B."/>
            <person name="Cannon C."/>
            <person name="Castanera R."/>
            <person name="Culley D."/>
            <person name="Daum C."/>
            <person name="Ezra D."/>
            <person name="Gonzalez J."/>
            <person name="Henrissat B."/>
            <person name="Kuo A."/>
            <person name="Liang C."/>
            <person name="Lipzen A."/>
            <person name="Lutzoni F."/>
            <person name="Magnuson J."/>
            <person name="Mondo S."/>
            <person name="Nolan M."/>
            <person name="Ohm R."/>
            <person name="Pangilinan J."/>
            <person name="Park H.-J."/>
            <person name="Ramirez L."/>
            <person name="Alfaro M."/>
            <person name="Sun H."/>
            <person name="Tritt A."/>
            <person name="Yoshinaga Y."/>
            <person name="Zwiers L.-H."/>
            <person name="Turgeon B."/>
            <person name="Goodwin S."/>
            <person name="Spatafora J."/>
            <person name="Crous P."/>
            <person name="Grigoriev I."/>
        </authorList>
    </citation>
    <scope>NUCLEOTIDE SEQUENCE</scope>
    <source>
        <strain evidence="1">CBS 107.79</strain>
    </source>
</reference>
<dbReference type="EMBL" id="ML976685">
    <property type="protein sequence ID" value="KAF1972685.1"/>
    <property type="molecule type" value="Genomic_DNA"/>
</dbReference>
<keyword evidence="2" id="KW-1185">Reference proteome</keyword>
<protein>
    <submittedName>
        <fullName evidence="1">Uncharacterized protein</fullName>
    </submittedName>
</protein>
<dbReference type="AlphaFoldDB" id="A0A6A5V6D3"/>
<dbReference type="Proteomes" id="UP000800036">
    <property type="component" value="Unassembled WGS sequence"/>
</dbReference>
<sequence length="227" mass="25555">MSAYLYHGGSYTWTIHHKMTLLKSGMTLVRLRRFQAGRVLLASFSHQALNTTFDRLPDPNVAELVALSIAISCTSIMNSENWSRVSRRLIWKKRTMLLGVMASFIDFPIWRHTEHPLLPDSMASAKIVFTHAIGQKGCLLVVECGSSKQLAHRFSMVRNLHKDAVWEIFDRAWPSSDAFFCFYAGFREECNTNLSRILGCSGRVVVGLRSRQYHSIGPTVGGYGGPT</sequence>
<proteinExistence type="predicted"/>
<gene>
    <name evidence="1" type="ORF">BU23DRAFT_643372</name>
</gene>
<organism evidence="1 2">
    <name type="scientific">Bimuria novae-zelandiae CBS 107.79</name>
    <dbReference type="NCBI Taxonomy" id="1447943"/>
    <lineage>
        <taxon>Eukaryota</taxon>
        <taxon>Fungi</taxon>
        <taxon>Dikarya</taxon>
        <taxon>Ascomycota</taxon>
        <taxon>Pezizomycotina</taxon>
        <taxon>Dothideomycetes</taxon>
        <taxon>Pleosporomycetidae</taxon>
        <taxon>Pleosporales</taxon>
        <taxon>Massarineae</taxon>
        <taxon>Didymosphaeriaceae</taxon>
        <taxon>Bimuria</taxon>
    </lineage>
</organism>
<evidence type="ECO:0000313" key="2">
    <source>
        <dbReference type="Proteomes" id="UP000800036"/>
    </source>
</evidence>
<name>A0A6A5V6D3_9PLEO</name>